<gene>
    <name evidence="8" type="ORF">FGO68_gene1124</name>
</gene>
<dbReference type="Pfam" id="PF00096">
    <property type="entry name" value="zf-C2H2"/>
    <property type="match status" value="3"/>
</dbReference>
<dbReference type="PANTHER" id="PTHR24409">
    <property type="entry name" value="ZINC FINGER PROTEIN 142"/>
    <property type="match status" value="1"/>
</dbReference>
<accession>A0A8J8NPZ6</accession>
<evidence type="ECO:0000313" key="9">
    <source>
        <dbReference type="Proteomes" id="UP000785679"/>
    </source>
</evidence>
<keyword evidence="9" id="KW-1185">Reference proteome</keyword>
<sequence length="407" mass="46041">MHCNSVYIKQMETQLLNQAGSSSTHTNTQEPASGGKFKCEDCEATFPKQNKLKRHVQNVHQDARPFKCPDCGQDYKRKEHLTRHVSSVHAGDVARSTFPCPYQESAGCLQTFPNRDQQRKHVARTHERRLTCDICNQAEVKEVIEGEQGGITYFQKKSQLRKHMSEIHGEGYACGHCGRHFSKRKHLNSHIARIRKSMKKRSTHIFFEHEINMLEEGVGGEMSGSELSSSDSEEEGVREEQGLVVKRGEMEEQKDDGGSGLLQLTQQNKRPKLNPEVIEQRIEVKLEDPVTDLVDQCLKPARGRSQVKQPSSRSNHSSSYALNSRSISSNRSGHSISLSLVEGTQSFQTEGSLFAKRYLLQCNSCGMFQGLHQKSSDFMKHITRCWAKKEKSQLPKSEEVPKLSSDL</sequence>
<feature type="region of interest" description="Disordered" evidence="6">
    <location>
        <begin position="300"/>
        <end position="330"/>
    </location>
</feature>
<evidence type="ECO:0000256" key="2">
    <source>
        <dbReference type="ARBA" id="ARBA00022737"/>
    </source>
</evidence>
<dbReference type="GO" id="GO:0005634">
    <property type="term" value="C:nucleus"/>
    <property type="evidence" value="ECO:0007669"/>
    <property type="project" value="TreeGrafter"/>
</dbReference>
<keyword evidence="3 5" id="KW-0863">Zinc-finger</keyword>
<feature type="compositionally biased region" description="Basic and acidic residues" evidence="6">
    <location>
        <begin position="238"/>
        <end position="257"/>
    </location>
</feature>
<dbReference type="GO" id="GO:0008270">
    <property type="term" value="F:zinc ion binding"/>
    <property type="evidence" value="ECO:0007669"/>
    <property type="project" value="UniProtKB-KW"/>
</dbReference>
<feature type="domain" description="C2H2-type" evidence="7">
    <location>
        <begin position="172"/>
        <end position="200"/>
    </location>
</feature>
<dbReference type="SUPFAM" id="SSF57667">
    <property type="entry name" value="beta-beta-alpha zinc fingers"/>
    <property type="match status" value="1"/>
</dbReference>
<reference evidence="8" key="1">
    <citation type="submission" date="2019-06" db="EMBL/GenBank/DDBJ databases">
        <authorList>
            <person name="Zheng W."/>
        </authorList>
    </citation>
    <scope>NUCLEOTIDE SEQUENCE</scope>
    <source>
        <strain evidence="8">QDHG01</strain>
    </source>
</reference>
<dbReference type="PROSITE" id="PS00028">
    <property type="entry name" value="ZINC_FINGER_C2H2_1"/>
    <property type="match status" value="2"/>
</dbReference>
<dbReference type="Gene3D" id="3.30.160.60">
    <property type="entry name" value="Classic Zinc Finger"/>
    <property type="match status" value="3"/>
</dbReference>
<evidence type="ECO:0000256" key="3">
    <source>
        <dbReference type="ARBA" id="ARBA00022771"/>
    </source>
</evidence>
<dbReference type="PANTHER" id="PTHR24409:SF295">
    <property type="entry name" value="AZ2-RELATED"/>
    <property type="match status" value="1"/>
</dbReference>
<evidence type="ECO:0000256" key="1">
    <source>
        <dbReference type="ARBA" id="ARBA00022723"/>
    </source>
</evidence>
<evidence type="ECO:0000313" key="8">
    <source>
        <dbReference type="EMBL" id="TNV78234.1"/>
    </source>
</evidence>
<evidence type="ECO:0000259" key="7">
    <source>
        <dbReference type="PROSITE" id="PS50157"/>
    </source>
</evidence>
<protein>
    <recommendedName>
        <fullName evidence="7">C2H2-type domain-containing protein</fullName>
    </recommendedName>
</protein>
<keyword evidence="4" id="KW-0862">Zinc</keyword>
<dbReference type="AlphaFoldDB" id="A0A8J8NPZ6"/>
<dbReference type="GO" id="GO:0000977">
    <property type="term" value="F:RNA polymerase II transcription regulatory region sequence-specific DNA binding"/>
    <property type="evidence" value="ECO:0007669"/>
    <property type="project" value="TreeGrafter"/>
</dbReference>
<evidence type="ECO:0000256" key="4">
    <source>
        <dbReference type="ARBA" id="ARBA00022833"/>
    </source>
</evidence>
<dbReference type="Proteomes" id="UP000785679">
    <property type="component" value="Unassembled WGS sequence"/>
</dbReference>
<name>A0A8J8NPZ6_HALGN</name>
<organism evidence="8 9">
    <name type="scientific">Halteria grandinella</name>
    <dbReference type="NCBI Taxonomy" id="5974"/>
    <lineage>
        <taxon>Eukaryota</taxon>
        <taxon>Sar</taxon>
        <taxon>Alveolata</taxon>
        <taxon>Ciliophora</taxon>
        <taxon>Intramacronucleata</taxon>
        <taxon>Spirotrichea</taxon>
        <taxon>Stichotrichia</taxon>
        <taxon>Sporadotrichida</taxon>
        <taxon>Halteriidae</taxon>
        <taxon>Halteria</taxon>
    </lineage>
</organism>
<dbReference type="OrthoDB" id="294241at2759"/>
<proteinExistence type="predicted"/>
<keyword evidence="1" id="KW-0479">Metal-binding</keyword>
<feature type="domain" description="C2H2-type" evidence="7">
    <location>
        <begin position="66"/>
        <end position="94"/>
    </location>
</feature>
<dbReference type="InterPro" id="IPR013087">
    <property type="entry name" value="Znf_C2H2_type"/>
</dbReference>
<dbReference type="GO" id="GO:0000981">
    <property type="term" value="F:DNA-binding transcription factor activity, RNA polymerase II-specific"/>
    <property type="evidence" value="ECO:0007669"/>
    <property type="project" value="TreeGrafter"/>
</dbReference>
<keyword evidence="2" id="KW-0677">Repeat</keyword>
<evidence type="ECO:0000256" key="6">
    <source>
        <dbReference type="SAM" id="MobiDB-lite"/>
    </source>
</evidence>
<evidence type="ECO:0000256" key="5">
    <source>
        <dbReference type="PROSITE-ProRule" id="PRU00042"/>
    </source>
</evidence>
<dbReference type="PROSITE" id="PS50157">
    <property type="entry name" value="ZINC_FINGER_C2H2_2"/>
    <property type="match status" value="3"/>
</dbReference>
<feature type="domain" description="C2H2-type" evidence="7">
    <location>
        <begin position="37"/>
        <end position="65"/>
    </location>
</feature>
<dbReference type="EMBL" id="RRYP01010679">
    <property type="protein sequence ID" value="TNV78234.1"/>
    <property type="molecule type" value="Genomic_DNA"/>
</dbReference>
<comment type="caution">
    <text evidence="8">The sequence shown here is derived from an EMBL/GenBank/DDBJ whole genome shotgun (WGS) entry which is preliminary data.</text>
</comment>
<feature type="compositionally biased region" description="Polar residues" evidence="6">
    <location>
        <begin position="306"/>
        <end position="321"/>
    </location>
</feature>
<dbReference type="SMART" id="SM00355">
    <property type="entry name" value="ZnF_C2H2"/>
    <property type="match status" value="5"/>
</dbReference>
<dbReference type="InterPro" id="IPR036236">
    <property type="entry name" value="Znf_C2H2_sf"/>
</dbReference>
<feature type="region of interest" description="Disordered" evidence="6">
    <location>
        <begin position="217"/>
        <end position="274"/>
    </location>
</feature>